<evidence type="ECO:0000313" key="3">
    <source>
        <dbReference type="Proteomes" id="UP000327118"/>
    </source>
</evidence>
<evidence type="ECO:0000256" key="1">
    <source>
        <dbReference type="SAM" id="Phobius"/>
    </source>
</evidence>
<name>A0A5N6ZGR0_9EURO</name>
<reference evidence="3" key="1">
    <citation type="submission" date="2019-04" db="EMBL/GenBank/DDBJ databases">
        <title>Friends and foes A comparative genomics studyof 23 Aspergillus species from section Flavi.</title>
        <authorList>
            <consortium name="DOE Joint Genome Institute"/>
            <person name="Kjaerbolling I."/>
            <person name="Vesth T."/>
            <person name="Frisvad J.C."/>
            <person name="Nybo J.L."/>
            <person name="Theobald S."/>
            <person name="Kildgaard S."/>
            <person name="Isbrandt T."/>
            <person name="Kuo A."/>
            <person name="Sato A."/>
            <person name="Lyhne E.K."/>
            <person name="Kogle M.E."/>
            <person name="Wiebenga A."/>
            <person name="Kun R.S."/>
            <person name="Lubbers R.J."/>
            <person name="Makela M.R."/>
            <person name="Barry K."/>
            <person name="Chovatia M."/>
            <person name="Clum A."/>
            <person name="Daum C."/>
            <person name="Haridas S."/>
            <person name="He G."/>
            <person name="LaButti K."/>
            <person name="Lipzen A."/>
            <person name="Mondo S."/>
            <person name="Riley R."/>
            <person name="Salamov A."/>
            <person name="Simmons B.A."/>
            <person name="Magnuson J.K."/>
            <person name="Henrissat B."/>
            <person name="Mortensen U.H."/>
            <person name="Larsen T.O."/>
            <person name="Devries R.P."/>
            <person name="Grigoriev I.V."/>
            <person name="Machida M."/>
            <person name="Baker S.E."/>
            <person name="Andersen M.R."/>
        </authorList>
    </citation>
    <scope>NUCLEOTIDE SEQUENCE [LARGE SCALE GENOMIC DNA]</scope>
    <source>
        <strain evidence="3">CBS 553.77</strain>
    </source>
</reference>
<sequence>MQMNVVYSIRSAFSPVGDNFRSEAVQVILYSSCEMIDGERSRKREILVYIYIYLQLVALIIWRGLCGGMLVISGCRNLVWDLPCFSDS</sequence>
<keyword evidence="1" id="KW-0472">Membrane</keyword>
<evidence type="ECO:0000313" key="2">
    <source>
        <dbReference type="EMBL" id="KAE8356413.1"/>
    </source>
</evidence>
<dbReference type="AlphaFoldDB" id="A0A5N6ZGR0"/>
<protein>
    <submittedName>
        <fullName evidence="2">Uncharacterized protein</fullName>
    </submittedName>
</protein>
<organism evidence="2 3">
    <name type="scientific">Aspergillus coremiiformis</name>
    <dbReference type="NCBI Taxonomy" id="138285"/>
    <lineage>
        <taxon>Eukaryota</taxon>
        <taxon>Fungi</taxon>
        <taxon>Dikarya</taxon>
        <taxon>Ascomycota</taxon>
        <taxon>Pezizomycotina</taxon>
        <taxon>Eurotiomycetes</taxon>
        <taxon>Eurotiomycetidae</taxon>
        <taxon>Eurotiales</taxon>
        <taxon>Aspergillaceae</taxon>
        <taxon>Aspergillus</taxon>
        <taxon>Aspergillus subgen. Circumdati</taxon>
    </lineage>
</organism>
<keyword evidence="3" id="KW-1185">Reference proteome</keyword>
<keyword evidence="1" id="KW-1133">Transmembrane helix</keyword>
<gene>
    <name evidence="2" type="ORF">BDV28DRAFT_110844</name>
</gene>
<dbReference type="Proteomes" id="UP000327118">
    <property type="component" value="Unassembled WGS sequence"/>
</dbReference>
<keyword evidence="1" id="KW-0812">Transmembrane</keyword>
<feature type="transmembrane region" description="Helical" evidence="1">
    <location>
        <begin position="46"/>
        <end position="65"/>
    </location>
</feature>
<proteinExistence type="predicted"/>
<accession>A0A5N6ZGR0</accession>
<dbReference type="EMBL" id="ML739039">
    <property type="protein sequence ID" value="KAE8356413.1"/>
    <property type="molecule type" value="Genomic_DNA"/>
</dbReference>